<evidence type="ECO:0000256" key="8">
    <source>
        <dbReference type="ARBA" id="ARBA00022857"/>
    </source>
</evidence>
<evidence type="ECO:0000256" key="13">
    <source>
        <dbReference type="ARBA" id="ARBA00023268"/>
    </source>
</evidence>
<feature type="binding site" evidence="17">
    <location>
        <begin position="418"/>
        <end position="422"/>
    </location>
    <ligand>
        <name>AMP</name>
        <dbReference type="ChEBI" id="CHEBI:456215"/>
    </ligand>
</feature>
<comment type="caution">
    <text evidence="18">Lacks conserved residue(s) required for the propagation of feature annotation.</text>
</comment>
<feature type="binding site" evidence="17">
    <location>
        <position position="448"/>
    </location>
    <ligand>
        <name>(6S)-NADPHX</name>
        <dbReference type="ChEBI" id="CHEBI:64076"/>
    </ligand>
</feature>
<dbReference type="PATRIC" id="fig|69.6.peg.3125"/>
<feature type="domain" description="YjeF C-terminal" evidence="20">
    <location>
        <begin position="238"/>
        <end position="507"/>
    </location>
</feature>
<keyword evidence="10 17" id="KW-0520">NAD</keyword>
<comment type="similarity">
    <text evidence="3 19">In the N-terminal section; belongs to the NnrE/AIBP family.</text>
</comment>
<dbReference type="GO" id="GO:0046496">
    <property type="term" value="P:nicotinamide nucleotide metabolic process"/>
    <property type="evidence" value="ECO:0007669"/>
    <property type="project" value="UniProtKB-UniRule"/>
</dbReference>
<dbReference type="EC" id="5.1.99.6" evidence="19"/>
<dbReference type="STRING" id="69.GLE_3170"/>
<comment type="cofactor">
    <cofactor evidence="18 19">
        <name>K(+)</name>
        <dbReference type="ChEBI" id="CHEBI:29103"/>
    </cofactor>
    <text evidence="18 19">Binds 1 potassium ion per subunit.</text>
</comment>
<dbReference type="NCBIfam" id="TIGR00196">
    <property type="entry name" value="yjeF_cterm"/>
    <property type="match status" value="1"/>
</dbReference>
<comment type="catalytic activity">
    <reaction evidence="1 18 19">
        <text>(6R)-NADHX = (6S)-NADHX</text>
        <dbReference type="Rhea" id="RHEA:32215"/>
        <dbReference type="ChEBI" id="CHEBI:64074"/>
        <dbReference type="ChEBI" id="CHEBI:64075"/>
        <dbReference type="EC" id="5.1.99.6"/>
    </reaction>
</comment>
<dbReference type="GO" id="GO:0052856">
    <property type="term" value="F:NAD(P)HX epimerase activity"/>
    <property type="evidence" value="ECO:0007669"/>
    <property type="project" value="UniProtKB-UniRule"/>
</dbReference>
<dbReference type="PROSITE" id="PS51385">
    <property type="entry name" value="YJEF_N"/>
    <property type="match status" value="1"/>
</dbReference>
<dbReference type="CDD" id="cd01171">
    <property type="entry name" value="YXKO-related"/>
    <property type="match status" value="1"/>
</dbReference>
<comment type="similarity">
    <text evidence="4 19">In the C-terminal section; belongs to the NnrD/CARKD family.</text>
</comment>
<dbReference type="GO" id="GO:0005524">
    <property type="term" value="F:ATP binding"/>
    <property type="evidence" value="ECO:0007669"/>
    <property type="project" value="UniProtKB-UniRule"/>
</dbReference>
<comment type="subunit">
    <text evidence="17">Homotetramer.</text>
</comment>
<evidence type="ECO:0000256" key="2">
    <source>
        <dbReference type="ARBA" id="ARBA00000909"/>
    </source>
</evidence>
<feature type="binding site" evidence="18">
    <location>
        <begin position="143"/>
        <end position="149"/>
    </location>
    <ligand>
        <name>(6S)-NADPHX</name>
        <dbReference type="ChEBI" id="CHEBI:64076"/>
    </ligand>
</feature>
<dbReference type="GO" id="GO:0016301">
    <property type="term" value="F:kinase activity"/>
    <property type="evidence" value="ECO:0007669"/>
    <property type="project" value="UniProtKB-KW"/>
</dbReference>
<keyword evidence="12 17" id="KW-0456">Lyase</keyword>
<dbReference type="Gene3D" id="3.40.1190.20">
    <property type="match status" value="1"/>
</dbReference>
<feature type="binding site" evidence="18">
    <location>
        <begin position="76"/>
        <end position="80"/>
    </location>
    <ligand>
        <name>(6S)-NADPHX</name>
        <dbReference type="ChEBI" id="CHEBI:64076"/>
    </ligand>
</feature>
<dbReference type="Proteomes" id="UP000061569">
    <property type="component" value="Chromosome"/>
</dbReference>
<dbReference type="PROSITE" id="PS01050">
    <property type="entry name" value="YJEF_C_2"/>
    <property type="match status" value="1"/>
</dbReference>
<dbReference type="PANTHER" id="PTHR12592:SF0">
    <property type="entry name" value="ATP-DEPENDENT (S)-NAD(P)H-HYDRATE DEHYDRATASE"/>
    <property type="match status" value="1"/>
</dbReference>
<comment type="similarity">
    <text evidence="17">Belongs to the NnrD/CARKD family.</text>
</comment>
<evidence type="ECO:0000256" key="17">
    <source>
        <dbReference type="HAMAP-Rule" id="MF_01965"/>
    </source>
</evidence>
<feature type="binding site" evidence="18">
    <location>
        <position position="139"/>
    </location>
    <ligand>
        <name>K(+)</name>
        <dbReference type="ChEBI" id="CHEBI:29103"/>
    </ligand>
</feature>
<evidence type="ECO:0000256" key="18">
    <source>
        <dbReference type="HAMAP-Rule" id="MF_01966"/>
    </source>
</evidence>
<keyword evidence="22" id="KW-0808">Transferase</keyword>
<dbReference type="InterPro" id="IPR000631">
    <property type="entry name" value="CARKD"/>
</dbReference>
<dbReference type="InterPro" id="IPR036652">
    <property type="entry name" value="YjeF_N_dom_sf"/>
</dbReference>
<dbReference type="Pfam" id="PF03853">
    <property type="entry name" value="YjeF_N"/>
    <property type="match status" value="1"/>
</dbReference>
<evidence type="ECO:0000256" key="12">
    <source>
        <dbReference type="ARBA" id="ARBA00023239"/>
    </source>
</evidence>
<keyword evidence="6 17" id="KW-0547">Nucleotide-binding</keyword>
<keyword evidence="8 17" id="KW-0521">NADP</keyword>
<evidence type="ECO:0000259" key="20">
    <source>
        <dbReference type="PROSITE" id="PS51383"/>
    </source>
</evidence>
<comment type="catalytic activity">
    <reaction evidence="16 17 19">
        <text>(6S)-NADPHX + ADP = AMP + phosphate + NADPH + H(+)</text>
        <dbReference type="Rhea" id="RHEA:32235"/>
        <dbReference type="ChEBI" id="CHEBI:15378"/>
        <dbReference type="ChEBI" id="CHEBI:43474"/>
        <dbReference type="ChEBI" id="CHEBI:57783"/>
        <dbReference type="ChEBI" id="CHEBI:64076"/>
        <dbReference type="ChEBI" id="CHEBI:456215"/>
        <dbReference type="ChEBI" id="CHEBI:456216"/>
        <dbReference type="EC" id="4.2.1.136"/>
    </reaction>
</comment>
<evidence type="ECO:0000256" key="4">
    <source>
        <dbReference type="ARBA" id="ARBA00009524"/>
    </source>
</evidence>
<comment type="function">
    <text evidence="14 19">Bifunctional enzyme that catalyzes the epimerization of the S- and R-forms of NAD(P)HX and the dehydration of the S-form of NAD(P)HX at the expense of ADP, which is converted to AMP. This allows the repair of both epimers of NAD(P)HX, a damaged form of NAD(P)H that is a result of enzymatic or heat-dependent hydration.</text>
</comment>
<proteinExistence type="inferred from homology"/>
<dbReference type="PIRSF" id="PIRSF017184">
    <property type="entry name" value="Nnr"/>
    <property type="match status" value="1"/>
</dbReference>
<evidence type="ECO:0000313" key="22">
    <source>
        <dbReference type="EMBL" id="ALN58516.1"/>
    </source>
</evidence>
<feature type="binding site" evidence="18">
    <location>
        <position position="77"/>
    </location>
    <ligand>
        <name>K(+)</name>
        <dbReference type="ChEBI" id="CHEBI:29103"/>
    </ligand>
</feature>
<comment type="cofactor">
    <cofactor evidence="17">
        <name>Mg(2+)</name>
        <dbReference type="ChEBI" id="CHEBI:18420"/>
    </cofactor>
</comment>
<evidence type="ECO:0000259" key="21">
    <source>
        <dbReference type="PROSITE" id="PS51385"/>
    </source>
</evidence>
<dbReference type="SUPFAM" id="SSF64153">
    <property type="entry name" value="YjeF N-terminal domain-like"/>
    <property type="match status" value="1"/>
</dbReference>
<dbReference type="InterPro" id="IPR030677">
    <property type="entry name" value="Nnr"/>
</dbReference>
<evidence type="ECO:0000256" key="3">
    <source>
        <dbReference type="ARBA" id="ARBA00006001"/>
    </source>
</evidence>
<protein>
    <recommendedName>
        <fullName evidence="19">Bifunctional NAD(P)H-hydrate repair enzyme</fullName>
    </recommendedName>
    <alternativeName>
        <fullName evidence="19">Nicotinamide nucleotide repair protein</fullName>
    </alternativeName>
    <domain>
        <recommendedName>
            <fullName evidence="19">ADP-dependent (S)-NAD(P)H-hydrate dehydratase</fullName>
            <ecNumber evidence="19">4.2.1.136</ecNumber>
        </recommendedName>
        <alternativeName>
            <fullName evidence="19">ADP-dependent NAD(P)HX dehydratase</fullName>
        </alternativeName>
    </domain>
    <domain>
        <recommendedName>
            <fullName evidence="19">NAD(P)H-hydrate epimerase</fullName>
            <ecNumber evidence="19">5.1.99.6</ecNumber>
        </recommendedName>
    </domain>
</protein>
<comment type="similarity">
    <text evidence="18">Belongs to the NnrE/AIBP family.</text>
</comment>
<dbReference type="OrthoDB" id="9806925at2"/>
<evidence type="ECO:0000256" key="1">
    <source>
        <dbReference type="ARBA" id="ARBA00000013"/>
    </source>
</evidence>
<evidence type="ECO:0000256" key="15">
    <source>
        <dbReference type="ARBA" id="ARBA00048238"/>
    </source>
</evidence>
<dbReference type="PROSITE" id="PS01049">
    <property type="entry name" value="YJEF_C_1"/>
    <property type="match status" value="1"/>
</dbReference>
<evidence type="ECO:0000256" key="5">
    <source>
        <dbReference type="ARBA" id="ARBA00022723"/>
    </source>
</evidence>
<dbReference type="PROSITE" id="PS51383">
    <property type="entry name" value="YJEF_C_3"/>
    <property type="match status" value="1"/>
</dbReference>
<feature type="binding site" evidence="18">
    <location>
        <position position="175"/>
    </location>
    <ligand>
        <name>K(+)</name>
        <dbReference type="ChEBI" id="CHEBI:29103"/>
    </ligand>
</feature>
<accession>A0A0S2DJ13</accession>
<dbReference type="InterPro" id="IPR004443">
    <property type="entry name" value="YjeF_N_dom"/>
</dbReference>
<keyword evidence="7 17" id="KW-0067">ATP-binding</keyword>
<dbReference type="GO" id="GO:0052855">
    <property type="term" value="F:ADP-dependent NAD(P)H-hydrate dehydratase activity"/>
    <property type="evidence" value="ECO:0007669"/>
    <property type="project" value="UniProtKB-UniRule"/>
</dbReference>
<evidence type="ECO:0000256" key="11">
    <source>
        <dbReference type="ARBA" id="ARBA00023235"/>
    </source>
</evidence>
<comment type="function">
    <text evidence="18">Catalyzes the epimerization of the S- and R-forms of NAD(P)HX, a damaged form of NAD(P)H that is a result of enzymatic or heat-dependent hydration. This is a prerequisite for the S-specific NAD(P)H-hydrate dehydratase to allow the repair of both epimers of NAD(P)HX.</text>
</comment>
<dbReference type="Gene3D" id="3.40.50.10260">
    <property type="entry name" value="YjeF N-terminal domain"/>
    <property type="match status" value="1"/>
</dbReference>
<evidence type="ECO:0000256" key="16">
    <source>
        <dbReference type="ARBA" id="ARBA00049209"/>
    </source>
</evidence>
<dbReference type="EMBL" id="CP013140">
    <property type="protein sequence ID" value="ALN58516.1"/>
    <property type="molecule type" value="Genomic_DNA"/>
</dbReference>
<name>A0A0S2DJ13_LYSEN</name>
<feature type="domain" description="YjeF N-terminal" evidence="21">
    <location>
        <begin position="29"/>
        <end position="229"/>
    </location>
</feature>
<feature type="binding site" evidence="17">
    <location>
        <position position="447"/>
    </location>
    <ligand>
        <name>AMP</name>
        <dbReference type="ChEBI" id="CHEBI:456215"/>
    </ligand>
</feature>
<keyword evidence="22" id="KW-0418">Kinase</keyword>
<dbReference type="KEGG" id="lez:GLE_3170"/>
<comment type="function">
    <text evidence="17">Catalyzes the dehydration of the S-form of NAD(P)HX at the expense of ADP, which is converted to AMP. Together with NAD(P)HX epimerase, which catalyzes the epimerization of the S- and R-forms, the enzyme allows the repair of both epimers of NAD(P)HX, a damaged form of NAD(P)H that is a result of enzymatic or heat-dependent hydration.</text>
</comment>
<comment type="catalytic activity">
    <reaction evidence="2 18 19">
        <text>(6R)-NADPHX = (6S)-NADPHX</text>
        <dbReference type="Rhea" id="RHEA:32227"/>
        <dbReference type="ChEBI" id="CHEBI:64076"/>
        <dbReference type="ChEBI" id="CHEBI:64077"/>
        <dbReference type="EC" id="5.1.99.6"/>
    </reaction>
</comment>
<feature type="binding site" evidence="18">
    <location>
        <position position="172"/>
    </location>
    <ligand>
        <name>(6S)-NADPHX</name>
        <dbReference type="ChEBI" id="CHEBI:64076"/>
    </ligand>
</feature>
<comment type="catalytic activity">
    <reaction evidence="15 17 19">
        <text>(6S)-NADHX + ADP = AMP + phosphate + NADH + H(+)</text>
        <dbReference type="Rhea" id="RHEA:32223"/>
        <dbReference type="ChEBI" id="CHEBI:15378"/>
        <dbReference type="ChEBI" id="CHEBI:43474"/>
        <dbReference type="ChEBI" id="CHEBI:57945"/>
        <dbReference type="ChEBI" id="CHEBI:64074"/>
        <dbReference type="ChEBI" id="CHEBI:456215"/>
        <dbReference type="ChEBI" id="CHEBI:456216"/>
        <dbReference type="EC" id="4.2.1.136"/>
    </reaction>
</comment>
<dbReference type="SUPFAM" id="SSF53613">
    <property type="entry name" value="Ribokinase-like"/>
    <property type="match status" value="1"/>
</dbReference>
<reference evidence="22 23" key="1">
    <citation type="submission" date="2015-11" db="EMBL/GenBank/DDBJ databases">
        <title>Genome sequences of Lysobacter enzymogenes strain C3 and Lysobacter antibioticus ATCC 29479.</title>
        <authorList>
            <person name="Kobayashi D.Y."/>
        </authorList>
    </citation>
    <scope>NUCLEOTIDE SEQUENCE [LARGE SCALE GENOMIC DNA]</scope>
    <source>
        <strain evidence="22 23">C3</strain>
    </source>
</reference>
<organism evidence="22 23">
    <name type="scientific">Lysobacter enzymogenes</name>
    <dbReference type="NCBI Taxonomy" id="69"/>
    <lineage>
        <taxon>Bacteria</taxon>
        <taxon>Pseudomonadati</taxon>
        <taxon>Pseudomonadota</taxon>
        <taxon>Gammaproteobacteria</taxon>
        <taxon>Lysobacterales</taxon>
        <taxon>Lysobacteraceae</taxon>
        <taxon>Lysobacter</taxon>
    </lineage>
</organism>
<dbReference type="PANTHER" id="PTHR12592">
    <property type="entry name" value="ATP-DEPENDENT (S)-NAD(P)H-HYDRATE DEHYDRATASE FAMILY MEMBER"/>
    <property type="match status" value="1"/>
</dbReference>
<evidence type="ECO:0000313" key="23">
    <source>
        <dbReference type="Proteomes" id="UP000061569"/>
    </source>
</evidence>
<keyword evidence="13" id="KW-0511">Multifunctional enzyme</keyword>
<dbReference type="InterPro" id="IPR029056">
    <property type="entry name" value="Ribokinase-like"/>
</dbReference>
<keyword evidence="11 18" id="KW-0413">Isomerase</keyword>
<feature type="binding site" evidence="17">
    <location>
        <position position="381"/>
    </location>
    <ligand>
        <name>(6S)-NADPHX</name>
        <dbReference type="ChEBI" id="CHEBI:64076"/>
    </ligand>
</feature>
<evidence type="ECO:0000256" key="14">
    <source>
        <dbReference type="ARBA" id="ARBA00025153"/>
    </source>
</evidence>
<keyword evidence="9 18" id="KW-0630">Potassium</keyword>
<evidence type="ECO:0000256" key="19">
    <source>
        <dbReference type="PIRNR" id="PIRNR017184"/>
    </source>
</evidence>
<dbReference type="AlphaFoldDB" id="A0A0S2DJ13"/>
<keyword evidence="5 18" id="KW-0479">Metal-binding</keyword>
<dbReference type="HAMAP" id="MF_01966">
    <property type="entry name" value="NADHX_epimerase"/>
    <property type="match status" value="1"/>
</dbReference>
<feature type="binding site" evidence="17">
    <location>
        <position position="273"/>
    </location>
    <ligand>
        <name>(6S)-NADPHX</name>
        <dbReference type="ChEBI" id="CHEBI:64076"/>
    </ligand>
</feature>
<dbReference type="Pfam" id="PF01256">
    <property type="entry name" value="Carb_kinase"/>
    <property type="match status" value="1"/>
</dbReference>
<evidence type="ECO:0000256" key="6">
    <source>
        <dbReference type="ARBA" id="ARBA00022741"/>
    </source>
</evidence>
<evidence type="ECO:0000256" key="10">
    <source>
        <dbReference type="ARBA" id="ARBA00023027"/>
    </source>
</evidence>
<sequence length="511" mass="52695">MSRSAETEGRRAGARAATAPCPLYDAAALRAAERGAAAASGDAFELMRRAGEAAWREWLDRWSQAYSLLVVCGPGNNGGDGYVMATHALRNGRKVAVVRLRDHAPRSELARRAADGYRDAGGATLEFDGALPPAEAIVDALFGIGLSRAPDAAAGALIEAINGHGAPVFALDVPSGVDADRGAVAGRAVVADCTLEFIARKRGLRTGAALDHVGEPVLASLGVDMSEHAAYPVAEWLRAPDLGRWLRPRRRDSHKGRNGRVLCIGGDHGHGGALVLCAQAALRSGAGLVDAATRADHVAPLLARLPEAMPRAVESSDDLRAALAAADVIAIGPGLGTQEWGALLFAAALASDKPLLLDADALNLLAAQPRALPADCILTPHPGEAARLLGSDTARVQADRDAAVRALVERYRCAVVLKGAGTLVHAPGQGVRVIGAGNPGMAVGGMGDVLSGAIAALRAQGLDAFDAASCGALLHSTAGDRAARDDGERGLLPSDLMPWLRRCANPRADER</sequence>
<dbReference type="GO" id="GO:0110051">
    <property type="term" value="P:metabolite repair"/>
    <property type="evidence" value="ECO:0007669"/>
    <property type="project" value="TreeGrafter"/>
</dbReference>
<evidence type="ECO:0000256" key="7">
    <source>
        <dbReference type="ARBA" id="ARBA00022840"/>
    </source>
</evidence>
<dbReference type="HAMAP" id="MF_01965">
    <property type="entry name" value="NADHX_dehydratase"/>
    <property type="match status" value="1"/>
</dbReference>
<dbReference type="GO" id="GO:0046872">
    <property type="term" value="F:metal ion binding"/>
    <property type="evidence" value="ECO:0007669"/>
    <property type="project" value="UniProtKB-UniRule"/>
</dbReference>
<dbReference type="NCBIfam" id="TIGR00197">
    <property type="entry name" value="yjeF_nterm"/>
    <property type="match status" value="1"/>
</dbReference>
<evidence type="ECO:0000256" key="9">
    <source>
        <dbReference type="ARBA" id="ARBA00022958"/>
    </source>
</evidence>
<gene>
    <name evidence="18" type="primary">nnrE</name>
    <name evidence="17" type="synonym">nnrD</name>
    <name evidence="22" type="ORF">GLE_3170</name>
</gene>
<dbReference type="EC" id="4.2.1.136" evidence="19"/>
<dbReference type="InterPro" id="IPR017953">
    <property type="entry name" value="Carbohydrate_kinase_pred_CS"/>
</dbReference>
<feature type="binding site" evidence="17">
    <location>
        <position position="334"/>
    </location>
    <ligand>
        <name>(6S)-NADPHX</name>
        <dbReference type="ChEBI" id="CHEBI:64076"/>
    </ligand>
</feature>